<sequence>MRLSPYAAAVTMIACASAQAGTFIPLQTPLGQAVKFSQNGEYLSIFVNQGSGVRWTRSTGVEEVLSGLGYSNGINNLGVVAGSVAVNGGDENGGNDVPALLPIGAATPTELALPADTQNANVYDVSDDGSAVGLTWTSDFSIARAYYYSSTDGAVIQLPVDSPDESSRANSISADGSVIVGWNADPQTGAWRGVVWKDQVATYPTVTIDGTEVNIGDASVVSGNGQWAVGNSYPTADGSSAAWLLNVETGELTAIPGIPFAFGVSDDGKTVVGASGFFDFPPRAAYIWTENDGTVMFTDYMASRGIEYPTDWGFEGGLTAVSGDGSTVAGWTRASPNGMQSFIVTGVDAPADALFKDGFDGAAAPNPVQDESFEQSAGGSGPWASTSTNFGTALCTPGCGNGGGTATARTGTAWAWFGGVDGAPEEATASQSVTIPSGGPQFLNFWLWIGAVGGSDSVLTVSVDGTEVASYPEPAEAEAGYTQRSVDVSAYADDAAHTIEFRYVETAGISSNYSLDDVTIDAGQPPLRAPVRAPQQPEAGTTARKRH</sequence>
<evidence type="ECO:0000313" key="3">
    <source>
        <dbReference type="EMBL" id="MFC4821671.1"/>
    </source>
</evidence>
<keyword evidence="2" id="KW-0732">Signal</keyword>
<dbReference type="Proteomes" id="UP001595886">
    <property type="component" value="Unassembled WGS sequence"/>
</dbReference>
<dbReference type="EMBL" id="JBHSHD010000010">
    <property type="protein sequence ID" value="MFC4821671.1"/>
    <property type="molecule type" value="Genomic_DNA"/>
</dbReference>
<comment type="caution">
    <text evidence="3">The sequence shown here is derived from an EMBL/GenBank/DDBJ whole genome shotgun (WGS) entry which is preliminary data.</text>
</comment>
<accession>A0ABV9QY09</accession>
<feature type="chain" id="PRO_5046556736" evidence="2">
    <location>
        <begin position="21"/>
        <end position="547"/>
    </location>
</feature>
<organism evidence="3 4">
    <name type="scientific">Dokdonella ginsengisoli</name>
    <dbReference type="NCBI Taxonomy" id="363846"/>
    <lineage>
        <taxon>Bacteria</taxon>
        <taxon>Pseudomonadati</taxon>
        <taxon>Pseudomonadota</taxon>
        <taxon>Gammaproteobacteria</taxon>
        <taxon>Lysobacterales</taxon>
        <taxon>Rhodanobacteraceae</taxon>
        <taxon>Dokdonella</taxon>
    </lineage>
</organism>
<feature type="region of interest" description="Disordered" evidence="1">
    <location>
        <begin position="520"/>
        <end position="547"/>
    </location>
</feature>
<protein>
    <submittedName>
        <fullName evidence="3">Uncharacterized protein</fullName>
    </submittedName>
</protein>
<evidence type="ECO:0000256" key="2">
    <source>
        <dbReference type="SAM" id="SignalP"/>
    </source>
</evidence>
<proteinExistence type="predicted"/>
<name>A0ABV9QY09_9GAMM</name>
<evidence type="ECO:0000313" key="4">
    <source>
        <dbReference type="Proteomes" id="UP001595886"/>
    </source>
</evidence>
<reference evidence="4" key="1">
    <citation type="journal article" date="2019" name="Int. J. Syst. Evol. Microbiol.">
        <title>The Global Catalogue of Microorganisms (GCM) 10K type strain sequencing project: providing services to taxonomists for standard genome sequencing and annotation.</title>
        <authorList>
            <consortium name="The Broad Institute Genomics Platform"/>
            <consortium name="The Broad Institute Genome Sequencing Center for Infectious Disease"/>
            <person name="Wu L."/>
            <person name="Ma J."/>
        </authorList>
    </citation>
    <scope>NUCLEOTIDE SEQUENCE [LARGE SCALE GENOMIC DNA]</scope>
    <source>
        <strain evidence="4">CCUG 30340</strain>
    </source>
</reference>
<keyword evidence="4" id="KW-1185">Reference proteome</keyword>
<evidence type="ECO:0000256" key="1">
    <source>
        <dbReference type="SAM" id="MobiDB-lite"/>
    </source>
</evidence>
<dbReference type="SUPFAM" id="SSF82171">
    <property type="entry name" value="DPP6 N-terminal domain-like"/>
    <property type="match status" value="1"/>
</dbReference>
<gene>
    <name evidence="3" type="ORF">ACFO6Q_15155</name>
</gene>
<feature type="signal peptide" evidence="2">
    <location>
        <begin position="1"/>
        <end position="20"/>
    </location>
</feature>
<dbReference type="RefSeq" id="WP_380021945.1">
    <property type="nucleotide sequence ID" value="NZ_JBHSHD010000010.1"/>
</dbReference>
<dbReference type="PROSITE" id="PS51257">
    <property type="entry name" value="PROKAR_LIPOPROTEIN"/>
    <property type="match status" value="1"/>
</dbReference>